<feature type="compositionally biased region" description="Polar residues" evidence="1">
    <location>
        <begin position="295"/>
        <end position="317"/>
    </location>
</feature>
<proteinExistence type="predicted"/>
<dbReference type="AlphaFoldDB" id="A0A068RW24"/>
<dbReference type="InterPro" id="IPR002913">
    <property type="entry name" value="START_lipid-bd_dom"/>
</dbReference>
<accession>A0A068RW24</accession>
<evidence type="ECO:0000313" key="3">
    <source>
        <dbReference type="EMBL" id="CDH53817.1"/>
    </source>
</evidence>
<dbReference type="GO" id="GO:0005737">
    <property type="term" value="C:cytoplasm"/>
    <property type="evidence" value="ECO:0007669"/>
    <property type="project" value="UniProtKB-ARBA"/>
</dbReference>
<dbReference type="InterPro" id="IPR041036">
    <property type="entry name" value="GH5_C"/>
</dbReference>
<dbReference type="Pfam" id="PF01852">
    <property type="entry name" value="START"/>
    <property type="match status" value="1"/>
</dbReference>
<dbReference type="InterPro" id="IPR051213">
    <property type="entry name" value="START_lipid_transfer"/>
</dbReference>
<feature type="region of interest" description="Disordered" evidence="1">
    <location>
        <begin position="680"/>
        <end position="832"/>
    </location>
</feature>
<dbReference type="Pfam" id="PF18564">
    <property type="entry name" value="Glyco_hydro_5_C"/>
    <property type="match status" value="1"/>
</dbReference>
<feature type="compositionally biased region" description="Polar residues" evidence="1">
    <location>
        <begin position="700"/>
        <end position="711"/>
    </location>
</feature>
<protein>
    <submittedName>
        <fullName evidence="3">Start-like domain protein</fullName>
    </submittedName>
</protein>
<dbReference type="Proteomes" id="UP000027586">
    <property type="component" value="Unassembled WGS sequence"/>
</dbReference>
<dbReference type="PROSITE" id="PS50848">
    <property type="entry name" value="START"/>
    <property type="match status" value="1"/>
</dbReference>
<organism evidence="3 4">
    <name type="scientific">Lichtheimia corymbifera JMRC:FSU:9682</name>
    <dbReference type="NCBI Taxonomy" id="1263082"/>
    <lineage>
        <taxon>Eukaryota</taxon>
        <taxon>Fungi</taxon>
        <taxon>Fungi incertae sedis</taxon>
        <taxon>Mucoromycota</taxon>
        <taxon>Mucoromycotina</taxon>
        <taxon>Mucoromycetes</taxon>
        <taxon>Mucorales</taxon>
        <taxon>Lichtheimiaceae</taxon>
        <taxon>Lichtheimia</taxon>
    </lineage>
</organism>
<dbReference type="PANTHER" id="PTHR19308">
    <property type="entry name" value="PHOSPHATIDYLCHOLINE TRANSFER PROTEIN"/>
    <property type="match status" value="1"/>
</dbReference>
<feature type="compositionally biased region" description="Pro residues" evidence="1">
    <location>
        <begin position="750"/>
        <end position="761"/>
    </location>
</feature>
<evidence type="ECO:0000259" key="2">
    <source>
        <dbReference type="PROSITE" id="PS50848"/>
    </source>
</evidence>
<feature type="region of interest" description="Disordered" evidence="1">
    <location>
        <begin position="262"/>
        <end position="317"/>
    </location>
</feature>
<dbReference type="GO" id="GO:0008289">
    <property type="term" value="F:lipid binding"/>
    <property type="evidence" value="ECO:0007669"/>
    <property type="project" value="InterPro"/>
</dbReference>
<dbReference type="STRING" id="1263082.A0A068RW24"/>
<feature type="compositionally biased region" description="Polar residues" evidence="1">
    <location>
        <begin position="269"/>
        <end position="286"/>
    </location>
</feature>
<evidence type="ECO:0000256" key="1">
    <source>
        <dbReference type="SAM" id="MobiDB-lite"/>
    </source>
</evidence>
<dbReference type="Gene3D" id="3.30.530.20">
    <property type="match status" value="2"/>
</dbReference>
<feature type="domain" description="START" evidence="2">
    <location>
        <begin position="69"/>
        <end position="249"/>
    </location>
</feature>
<dbReference type="SUPFAM" id="SSF55961">
    <property type="entry name" value="Bet v1-like"/>
    <property type="match status" value="2"/>
</dbReference>
<comment type="caution">
    <text evidence="3">The sequence shown here is derived from an EMBL/GenBank/DDBJ whole genome shotgun (WGS) entry which is preliminary data.</text>
</comment>
<feature type="region of interest" description="Disordered" evidence="1">
    <location>
        <begin position="329"/>
        <end position="352"/>
    </location>
</feature>
<dbReference type="OrthoDB" id="196858at2759"/>
<dbReference type="VEuPathDB" id="FungiDB:LCOR_05130.1"/>
<evidence type="ECO:0000313" key="4">
    <source>
        <dbReference type="Proteomes" id="UP000027586"/>
    </source>
</evidence>
<keyword evidence="4" id="KW-1185">Reference proteome</keyword>
<dbReference type="PANTHER" id="PTHR19308:SF14">
    <property type="entry name" value="START DOMAIN-CONTAINING PROTEIN"/>
    <property type="match status" value="1"/>
</dbReference>
<dbReference type="CDD" id="cd00177">
    <property type="entry name" value="START"/>
    <property type="match status" value="1"/>
</dbReference>
<name>A0A068RW24_9FUNG</name>
<feature type="compositionally biased region" description="Low complexity" evidence="1">
    <location>
        <begin position="332"/>
        <end position="349"/>
    </location>
</feature>
<reference evidence="3" key="1">
    <citation type="submission" date="2013-08" db="EMBL/GenBank/DDBJ databases">
        <title>Gene expansion shapes genome architecture in the human pathogen Lichtheimia corymbifera: an evolutionary genomics analysis in the ancient terrestrial Mucorales (Mucoromycotina).</title>
        <authorList>
            <person name="Schwartze V.U."/>
            <person name="Winter S."/>
            <person name="Shelest E."/>
            <person name="Marcet-Houben M."/>
            <person name="Horn F."/>
            <person name="Wehner S."/>
            <person name="Hoffmann K."/>
            <person name="Riege K."/>
            <person name="Sammeth M."/>
            <person name="Nowrousian M."/>
            <person name="Valiante V."/>
            <person name="Linde J."/>
            <person name="Jacobsen I.D."/>
            <person name="Marz M."/>
            <person name="Brakhage A.A."/>
            <person name="Gabaldon T."/>
            <person name="Bocker S."/>
            <person name="Voigt K."/>
        </authorList>
    </citation>
    <scope>NUCLEOTIDE SEQUENCE [LARGE SCALE GENOMIC DNA]</scope>
    <source>
        <strain evidence="3">FSU 9682</strain>
    </source>
</reference>
<gene>
    <name evidence="3" type="ORF">LCOR_05130.1</name>
</gene>
<dbReference type="InterPro" id="IPR023393">
    <property type="entry name" value="START-like_dom_sf"/>
</dbReference>
<dbReference type="EMBL" id="CBTN010000019">
    <property type="protein sequence ID" value="CDH53817.1"/>
    <property type="molecule type" value="Genomic_DNA"/>
</dbReference>
<feature type="compositionally biased region" description="Low complexity" evidence="1">
    <location>
        <begin position="720"/>
        <end position="741"/>
    </location>
</feature>
<sequence length="892" mass="98784">MTHGKNATFSPLFSDDEDDDNAVVPSLASMAHATSGFVDPLLTSTAYHIHQAESALSSLKQIVREDAHDGWKKALKHKKSGVVVHMKSAKNDKTPIFKGEAVIHGFSPQSVFYVIGMRKLWDEQYDDGNLVENLNDTTSLTYEVSKPTSSLCANSMNRPRDMALVEKIECTRDGAIMFACTSVETPRVPRIQGRVRAQIKLQGWVLEPIRGPTPTTRVTYVIQENMKGWMSGFAKKSLARRPLVIALVNDYLQKKAERIRSTKMRGAGTCSSKVAPSDQSSNTERFQSIRRPSLMDQTPSGIQQPSSSDPSTTNRPLFATTQDATFSPLFESSINPSSESSLTNSSDNSTGLVKKRQPLYLPHRFPSQKAEALNLVKRMTTSLEPWTLTSENNGIKVYAMNEQCSISLLHASRMDGTIRGEWTPEQLCSVVNCFGARKIWDKQFIDGRIVERFSQRDYLVEWSHTLSSLTTSTFNAIISIDTDLSSGVITTATSSISSTKEPVERIDGWVFKPSSHEGAVNVIWISNFQQQNQPLLIKELGNYMDQYGCPPYIRRVAGKIIRESFESDTGQYDVVYIAKHELNTRASSNKQHQQQRWCTDIRIHNSSRYPAGVNMTLSPETGMRVEITSSKTSIRIYTTSSDMEGQHVSIRILPGIDQQYTCNGVSLIPRIAINNNASDKAAPTADSVPTPPQSAEIKSPTATREAATNTIPARPPSPSSAPTDSHDSAITTTSTISSSSSPGRQRERPPTPSPTPSPSPSPQQEQQQAISTDRRRASVVGKITIAQPSRPDTPPHFTAEQHKRNGQSPKLITKRSQHQQQQQQYNTTKAAATERQRLVVPEGYKLIPQQQNNNIIIISDELTFNGQQLAVVILAMVLSYYMGKLVCASSYC</sequence>